<dbReference type="AlphaFoldDB" id="A0A927B9B0"/>
<dbReference type="SUPFAM" id="SSF51445">
    <property type="entry name" value="(Trans)glycosidases"/>
    <property type="match status" value="1"/>
</dbReference>
<dbReference type="InterPro" id="IPR017853">
    <property type="entry name" value="GH"/>
</dbReference>
<evidence type="ECO:0000313" key="1">
    <source>
        <dbReference type="EMBL" id="MBD2757633.1"/>
    </source>
</evidence>
<dbReference type="InterPro" id="IPR006311">
    <property type="entry name" value="TAT_signal"/>
</dbReference>
<gene>
    <name evidence="1" type="ORF">IC230_32480</name>
</gene>
<reference evidence="1" key="1">
    <citation type="submission" date="2020-09" db="EMBL/GenBank/DDBJ databases">
        <authorList>
            <person name="Kim M.K."/>
        </authorList>
    </citation>
    <scope>NUCLEOTIDE SEQUENCE</scope>
    <source>
        <strain evidence="1">BT704</strain>
    </source>
</reference>
<dbReference type="PROSITE" id="PS51318">
    <property type="entry name" value="TAT"/>
    <property type="match status" value="1"/>
</dbReference>
<protein>
    <recommendedName>
        <fullName evidence="3">Glycosyl hydrolase-like 10 domain-containing protein</fullName>
    </recommendedName>
</protein>
<name>A0A927B9B0_9BACT</name>
<keyword evidence="2" id="KW-1185">Reference proteome</keyword>
<proteinExistence type="predicted"/>
<evidence type="ECO:0000313" key="2">
    <source>
        <dbReference type="Proteomes" id="UP000653797"/>
    </source>
</evidence>
<evidence type="ECO:0008006" key="3">
    <source>
        <dbReference type="Google" id="ProtNLM"/>
    </source>
</evidence>
<organism evidence="1 2">
    <name type="scientific">Spirosoma validum</name>
    <dbReference type="NCBI Taxonomy" id="2771355"/>
    <lineage>
        <taxon>Bacteria</taxon>
        <taxon>Pseudomonadati</taxon>
        <taxon>Bacteroidota</taxon>
        <taxon>Cytophagia</taxon>
        <taxon>Cytophagales</taxon>
        <taxon>Cytophagaceae</taxon>
        <taxon>Spirosoma</taxon>
    </lineage>
</organism>
<comment type="caution">
    <text evidence="1">The sequence shown here is derived from an EMBL/GenBank/DDBJ whole genome shotgun (WGS) entry which is preliminary data.</text>
</comment>
<dbReference type="Proteomes" id="UP000653797">
    <property type="component" value="Unassembled WGS sequence"/>
</dbReference>
<accession>A0A927B9B0</accession>
<dbReference type="EMBL" id="JACXAA010000026">
    <property type="protein sequence ID" value="MBD2757633.1"/>
    <property type="molecule type" value="Genomic_DNA"/>
</dbReference>
<sequence>MAKPGNGNTRRDFLRTCSVSIGAGLPGLEQQMDKLRALAGNGLVLPPTGRSALVGHRNLFNGDTGVFFYNPERWQPEDFAWRLATNPVTGKRNSAPTLEGGPFSPRAIHRFVGTLADNGVDTFIINANGSRAWYPSKTVPHILQGYQRGDRDFFRGHALGVLKDNPKGVEGYIDQLMAFMNLYQDLLDAGVDWLAETAQACRQRRLSPWVSIRMNDVHGTSNFEGSFFNTPLLKRADMRLSRSYYGSHRASNRAGLNYQQAEVRSLMFEQIREVVEAYDFEGLELDWWRQPLCCEPTASPQTVAMMSDWLRQIRALTQRRAGQTGRPYPLGLRIPGRLGMLKTIGLDVVSLCREGTLDFICPSGFVCTTWDMAHDQLRAQLGERVAIYGVIDAGVNMLPTRNQTSTLAQPMRYMPTSRPLMKGNAAGKLGLGADGIEWYNFYNPDQARLPGLQSEYGALQGIADLDKLRGQPKQYSLGIGGRMYNLTPFDLPAQLPVRLAFNDQHAFRVPMCAEPPDSTLEVCVQLVLNAADEVKILSVSFNECWPVLQSEREDKLLFAAGPLTHLSTDHAGYCFRFPITLVREGWNEIVVENGGQTSLTVVGLEVAIWAKKVRADNRSE</sequence>
<dbReference type="RefSeq" id="WP_191043254.1">
    <property type="nucleotide sequence ID" value="NZ_JACXAA010000026.1"/>
</dbReference>